<protein>
    <submittedName>
        <fullName evidence="1">Chromosome-associated kinesin KIF4A-like protein</fullName>
    </submittedName>
</protein>
<comment type="caution">
    <text evidence="1">The sequence shown here is derived from an EMBL/GenBank/DDBJ whole genome shotgun (WGS) entry which is preliminary data.</text>
</comment>
<dbReference type="ExpressionAtlas" id="A0A2K3KD33">
    <property type="expression patterns" value="baseline"/>
</dbReference>
<proteinExistence type="predicted"/>
<dbReference type="AlphaFoldDB" id="A0A2K3KD33"/>
<sequence length="147" mass="16836">WLEAANEDLCRELHEYRSRGSVAVQSDKDAYDGSLCNTKTDGLKRSLPFTASDYPMTEATGDSREIEEVEKEWEHTLLQNSMDRELHELNKRLEQKEVGLMHILVVFFSHFVHICIGIDVRTVGDEALWSIGCRSIQAALWKEDHGT</sequence>
<dbReference type="EMBL" id="ASHM01092417">
    <property type="protein sequence ID" value="PNX64207.1"/>
    <property type="molecule type" value="Genomic_DNA"/>
</dbReference>
<dbReference type="Proteomes" id="UP000236291">
    <property type="component" value="Unassembled WGS sequence"/>
</dbReference>
<reference evidence="1 2" key="1">
    <citation type="journal article" date="2014" name="Am. J. Bot.">
        <title>Genome assembly and annotation for red clover (Trifolium pratense; Fabaceae).</title>
        <authorList>
            <person name="Istvanek J."/>
            <person name="Jaros M."/>
            <person name="Krenek A."/>
            <person name="Repkova J."/>
        </authorList>
    </citation>
    <scope>NUCLEOTIDE SEQUENCE [LARGE SCALE GENOMIC DNA]</scope>
    <source>
        <strain evidence="2">cv. Tatra</strain>
        <tissue evidence="1">Young leaves</tissue>
    </source>
</reference>
<accession>A0A2K3KD33</accession>
<evidence type="ECO:0000313" key="2">
    <source>
        <dbReference type="Proteomes" id="UP000236291"/>
    </source>
</evidence>
<feature type="non-terminal residue" evidence="1">
    <location>
        <position position="1"/>
    </location>
</feature>
<organism evidence="1 2">
    <name type="scientific">Trifolium pratense</name>
    <name type="common">Red clover</name>
    <dbReference type="NCBI Taxonomy" id="57577"/>
    <lineage>
        <taxon>Eukaryota</taxon>
        <taxon>Viridiplantae</taxon>
        <taxon>Streptophyta</taxon>
        <taxon>Embryophyta</taxon>
        <taxon>Tracheophyta</taxon>
        <taxon>Spermatophyta</taxon>
        <taxon>Magnoliopsida</taxon>
        <taxon>eudicotyledons</taxon>
        <taxon>Gunneridae</taxon>
        <taxon>Pentapetalae</taxon>
        <taxon>rosids</taxon>
        <taxon>fabids</taxon>
        <taxon>Fabales</taxon>
        <taxon>Fabaceae</taxon>
        <taxon>Papilionoideae</taxon>
        <taxon>50 kb inversion clade</taxon>
        <taxon>NPAAA clade</taxon>
        <taxon>Hologalegina</taxon>
        <taxon>IRL clade</taxon>
        <taxon>Trifolieae</taxon>
        <taxon>Trifolium</taxon>
    </lineage>
</organism>
<reference evidence="1 2" key="2">
    <citation type="journal article" date="2017" name="Front. Plant Sci.">
        <title>Gene Classification and Mining of Molecular Markers Useful in Red Clover (Trifolium pratense) Breeding.</title>
        <authorList>
            <person name="Istvanek J."/>
            <person name="Dluhosova J."/>
            <person name="Dluhos P."/>
            <person name="Patkova L."/>
            <person name="Nedelnik J."/>
            <person name="Repkova J."/>
        </authorList>
    </citation>
    <scope>NUCLEOTIDE SEQUENCE [LARGE SCALE GENOMIC DNA]</scope>
    <source>
        <strain evidence="2">cv. Tatra</strain>
        <tissue evidence="1">Young leaves</tissue>
    </source>
</reference>
<name>A0A2K3KD33_TRIPR</name>
<gene>
    <name evidence="1" type="ORF">L195_g053900</name>
</gene>
<evidence type="ECO:0000313" key="1">
    <source>
        <dbReference type="EMBL" id="PNX64207.1"/>
    </source>
</evidence>
<dbReference type="STRING" id="57577.A0A2K3KD33"/>